<dbReference type="GO" id="GO:0005524">
    <property type="term" value="F:ATP binding"/>
    <property type="evidence" value="ECO:0007669"/>
    <property type="project" value="UniProtKB-KW"/>
</dbReference>
<dbReference type="KEGG" id="pmc:P9515_13591"/>
<evidence type="ECO:0000256" key="4">
    <source>
        <dbReference type="ARBA" id="ARBA00040480"/>
    </source>
</evidence>
<dbReference type="Proteomes" id="UP000001589">
    <property type="component" value="Chromosome"/>
</dbReference>
<dbReference type="HOGENOM" id="CLU_023673_0_0_3"/>
<dbReference type="PANTHER" id="PTHR42960:SF1">
    <property type="entry name" value="YCF46 PROTEIN"/>
    <property type="match status" value="1"/>
</dbReference>
<evidence type="ECO:0000313" key="6">
    <source>
        <dbReference type="EMBL" id="ABM72566.1"/>
    </source>
</evidence>
<evidence type="ECO:0000256" key="2">
    <source>
        <dbReference type="ARBA" id="ARBA00022840"/>
    </source>
</evidence>
<dbReference type="InterPro" id="IPR052381">
    <property type="entry name" value="AAA_domain_protein"/>
</dbReference>
<dbReference type="STRING" id="167542.P9515_13591"/>
<gene>
    <name evidence="6" type="ordered locus">P9515_13591</name>
</gene>
<proteinExistence type="inferred from homology"/>
<dbReference type="PANTHER" id="PTHR42960">
    <property type="entry name" value="YCF46 PROTEIN"/>
    <property type="match status" value="1"/>
</dbReference>
<accession>A2BXQ5</accession>
<evidence type="ECO:0000313" key="7">
    <source>
        <dbReference type="Proteomes" id="UP000001589"/>
    </source>
</evidence>
<dbReference type="EMBL" id="CP000552">
    <property type="protein sequence ID" value="ABM72566.1"/>
    <property type="molecule type" value="Genomic_DNA"/>
</dbReference>
<dbReference type="InterPro" id="IPR041569">
    <property type="entry name" value="AAA_lid_3"/>
</dbReference>
<name>A2BXQ5_PROM5</name>
<dbReference type="InterPro" id="IPR003593">
    <property type="entry name" value="AAA+_ATPase"/>
</dbReference>
<dbReference type="Gene3D" id="1.10.8.60">
    <property type="match status" value="1"/>
</dbReference>
<dbReference type="InterPro" id="IPR027417">
    <property type="entry name" value="P-loop_NTPase"/>
</dbReference>
<dbReference type="Pfam" id="PF17862">
    <property type="entry name" value="AAA_lid_3"/>
    <property type="match status" value="1"/>
</dbReference>
<dbReference type="OrthoDB" id="9809379at2"/>
<evidence type="ECO:0000256" key="3">
    <source>
        <dbReference type="ARBA" id="ARBA00038088"/>
    </source>
</evidence>
<organism evidence="6 7">
    <name type="scientific">Prochlorococcus marinus (strain MIT 9515)</name>
    <dbReference type="NCBI Taxonomy" id="167542"/>
    <lineage>
        <taxon>Bacteria</taxon>
        <taxon>Bacillati</taxon>
        <taxon>Cyanobacteriota</taxon>
        <taxon>Cyanophyceae</taxon>
        <taxon>Synechococcales</taxon>
        <taxon>Prochlorococcaceae</taxon>
        <taxon>Prochlorococcus</taxon>
    </lineage>
</organism>
<dbReference type="GO" id="GO:0016887">
    <property type="term" value="F:ATP hydrolysis activity"/>
    <property type="evidence" value="ECO:0007669"/>
    <property type="project" value="InterPro"/>
</dbReference>
<evidence type="ECO:0000256" key="1">
    <source>
        <dbReference type="ARBA" id="ARBA00022741"/>
    </source>
</evidence>
<dbReference type="GeneID" id="60200892"/>
<dbReference type="SUPFAM" id="SSF52540">
    <property type="entry name" value="P-loop containing nucleoside triphosphate hydrolases"/>
    <property type="match status" value="2"/>
</dbReference>
<protein>
    <recommendedName>
        <fullName evidence="4">Uncharacterized AAA domain-containing protein ycf46</fullName>
    </recommendedName>
</protein>
<keyword evidence="2" id="KW-0067">ATP-binding</keyword>
<reference evidence="6 7" key="1">
    <citation type="journal article" date="2007" name="PLoS Genet.">
        <title>Patterns and implications of gene gain and loss in the evolution of Prochlorococcus.</title>
        <authorList>
            <person name="Kettler G.C."/>
            <person name="Martiny A.C."/>
            <person name="Huang K."/>
            <person name="Zucker J."/>
            <person name="Coleman M.L."/>
            <person name="Rodrigue S."/>
            <person name="Chen F."/>
            <person name="Lapidus A."/>
            <person name="Ferriera S."/>
            <person name="Johnson J."/>
            <person name="Steglich C."/>
            <person name="Church G.M."/>
            <person name="Richardson P."/>
            <person name="Chisholm S.W."/>
        </authorList>
    </citation>
    <scope>NUCLEOTIDE SEQUENCE [LARGE SCALE GENOMIC DNA]</scope>
    <source>
        <strain evidence="6 7">MIT 9515</strain>
    </source>
</reference>
<dbReference type="RefSeq" id="WP_011820663.1">
    <property type="nucleotide sequence ID" value="NC_008817.1"/>
</dbReference>
<dbReference type="SMART" id="SM00382">
    <property type="entry name" value="AAA"/>
    <property type="match status" value="1"/>
</dbReference>
<sequence length="488" mass="55174">MDSWSKNLELLIKSRTPLIWIRTKEEERLYKILNESFKKLNIKRFVSWDCVNGIKGLLNENGKFSNNPLGALNWIKEQTSELPTILLVKDFHKFYDDPSISRTIKELSFSLRETSNNLILSSHILPSSEELDDLITIINLPLPDLNELTYLIKKIAFNTDSDLSEQDLNELAIASSGLSETKLKQVTAKALTQRGKISKDDIKDILEEKKQVIARSEILEFFESNSTQNEVGGLKVLKVWLKQRYRAFSKEARDYGLPIPKGVLLVGPQGTGKSLTAKSISQSWSMPLLRLDVGRLFSSLVGSSEARTRETILRAEAMSPCILWIDEIDKGFGGDARSDGGTSQRVLASLLTWMAEKESAVFVIATANAIDKLPAELLRKGRFDEIFFLDLPNSEERLSILDLHLKKRRPSYNFPLSTIIDRTEGYSGAELEQAVIEAMHFSFDEKRELMEKDLIKAVSELVPLSRTAKEQIDFLKQWSSTGRARSAS</sequence>
<comment type="similarity">
    <text evidence="3">Belongs to the AAA ATPase family. Highly divergent.</text>
</comment>
<dbReference type="Gene3D" id="3.40.50.300">
    <property type="entry name" value="P-loop containing nucleotide triphosphate hydrolases"/>
    <property type="match status" value="1"/>
</dbReference>
<evidence type="ECO:0000259" key="5">
    <source>
        <dbReference type="SMART" id="SM00382"/>
    </source>
</evidence>
<dbReference type="AlphaFoldDB" id="A2BXQ5"/>
<dbReference type="eggNOG" id="COG0464">
    <property type="taxonomic scope" value="Bacteria"/>
</dbReference>
<dbReference type="CDD" id="cd19507">
    <property type="entry name" value="RecA-like_Ycf46-like"/>
    <property type="match status" value="1"/>
</dbReference>
<dbReference type="InterPro" id="IPR003959">
    <property type="entry name" value="ATPase_AAA_core"/>
</dbReference>
<feature type="domain" description="AAA+ ATPase" evidence="5">
    <location>
        <begin position="259"/>
        <end position="393"/>
    </location>
</feature>
<dbReference type="Pfam" id="PF00004">
    <property type="entry name" value="AAA"/>
    <property type="match status" value="1"/>
</dbReference>
<keyword evidence="1" id="KW-0547">Nucleotide-binding</keyword>